<reference evidence="2 3" key="1">
    <citation type="submission" date="2019-01" db="EMBL/GenBank/DDBJ databases">
        <title>Sequencing of cultivated peanut Arachis hypogaea provides insights into genome evolution and oil improvement.</title>
        <authorList>
            <person name="Chen X."/>
        </authorList>
    </citation>
    <scope>NUCLEOTIDE SEQUENCE [LARGE SCALE GENOMIC DNA]</scope>
    <source>
        <strain evidence="3">cv. Fuhuasheng</strain>
        <tissue evidence="2">Leaves</tissue>
    </source>
</reference>
<evidence type="ECO:0000256" key="1">
    <source>
        <dbReference type="SAM" id="MobiDB-lite"/>
    </source>
</evidence>
<dbReference type="AlphaFoldDB" id="A0A444XYB1"/>
<evidence type="ECO:0000313" key="2">
    <source>
        <dbReference type="EMBL" id="RYQ94666.1"/>
    </source>
</evidence>
<feature type="compositionally biased region" description="Basic residues" evidence="1">
    <location>
        <begin position="69"/>
        <end position="80"/>
    </location>
</feature>
<sequence length="211" mass="24344">MYALMSDILCSHAISCINFKGFDLESYMDDCYKKDAYRKCYQEVIHPVNGLDLWKRIQYDNVMPPPYRRPNHRLVKKRKRGPGDKENRSQNHMSQRDQIQICSNFGDCDAELLQVPDLPNEKNHNHPEPDTSQKSSVFFLSLRHLLSEGVEITQPDLFNNGMMVIHGLQGFIAPFSCDVERMTSLSFPFHPDHRSGQHINTSIRCSLLSCA</sequence>
<protein>
    <submittedName>
        <fullName evidence="2">Uncharacterized protein</fullName>
    </submittedName>
</protein>
<evidence type="ECO:0000313" key="3">
    <source>
        <dbReference type="Proteomes" id="UP000289738"/>
    </source>
</evidence>
<proteinExistence type="predicted"/>
<name>A0A444XYB1_ARAHY</name>
<keyword evidence="3" id="KW-1185">Reference proteome</keyword>
<dbReference type="EMBL" id="SDMP01000018">
    <property type="protein sequence ID" value="RYQ94666.1"/>
    <property type="molecule type" value="Genomic_DNA"/>
</dbReference>
<dbReference type="Proteomes" id="UP000289738">
    <property type="component" value="Chromosome B08"/>
</dbReference>
<accession>A0A444XYB1</accession>
<organism evidence="2 3">
    <name type="scientific">Arachis hypogaea</name>
    <name type="common">Peanut</name>
    <dbReference type="NCBI Taxonomy" id="3818"/>
    <lineage>
        <taxon>Eukaryota</taxon>
        <taxon>Viridiplantae</taxon>
        <taxon>Streptophyta</taxon>
        <taxon>Embryophyta</taxon>
        <taxon>Tracheophyta</taxon>
        <taxon>Spermatophyta</taxon>
        <taxon>Magnoliopsida</taxon>
        <taxon>eudicotyledons</taxon>
        <taxon>Gunneridae</taxon>
        <taxon>Pentapetalae</taxon>
        <taxon>rosids</taxon>
        <taxon>fabids</taxon>
        <taxon>Fabales</taxon>
        <taxon>Fabaceae</taxon>
        <taxon>Papilionoideae</taxon>
        <taxon>50 kb inversion clade</taxon>
        <taxon>dalbergioids sensu lato</taxon>
        <taxon>Dalbergieae</taxon>
        <taxon>Pterocarpus clade</taxon>
        <taxon>Arachis</taxon>
    </lineage>
</organism>
<feature type="region of interest" description="Disordered" evidence="1">
    <location>
        <begin position="65"/>
        <end position="96"/>
    </location>
</feature>
<gene>
    <name evidence="2" type="ORF">Ahy_B08g089608</name>
</gene>
<comment type="caution">
    <text evidence="2">The sequence shown here is derived from an EMBL/GenBank/DDBJ whole genome shotgun (WGS) entry which is preliminary data.</text>
</comment>